<keyword evidence="1" id="KW-0812">Transmembrane</keyword>
<dbReference type="EMBL" id="VIWU01000001">
    <property type="protein sequence ID" value="TWF76989.1"/>
    <property type="molecule type" value="Genomic_DNA"/>
</dbReference>
<keyword evidence="1" id="KW-1133">Transmembrane helix</keyword>
<evidence type="ECO:0000256" key="1">
    <source>
        <dbReference type="SAM" id="Phobius"/>
    </source>
</evidence>
<proteinExistence type="predicted"/>
<evidence type="ECO:0000313" key="3">
    <source>
        <dbReference type="Proteomes" id="UP000321261"/>
    </source>
</evidence>
<dbReference type="InterPro" id="IPR021401">
    <property type="entry name" value="DUF3040"/>
</dbReference>
<organism evidence="2 3">
    <name type="scientific">Pseudonocardia hierapolitana</name>
    <dbReference type="NCBI Taxonomy" id="1128676"/>
    <lineage>
        <taxon>Bacteria</taxon>
        <taxon>Bacillati</taxon>
        <taxon>Actinomycetota</taxon>
        <taxon>Actinomycetes</taxon>
        <taxon>Pseudonocardiales</taxon>
        <taxon>Pseudonocardiaceae</taxon>
        <taxon>Pseudonocardia</taxon>
    </lineage>
</organism>
<dbReference type="Pfam" id="PF11239">
    <property type="entry name" value="DUF3040"/>
    <property type="match status" value="1"/>
</dbReference>
<reference evidence="2 3" key="1">
    <citation type="submission" date="2019-06" db="EMBL/GenBank/DDBJ databases">
        <title>Sequencing the genomes of 1000 actinobacteria strains.</title>
        <authorList>
            <person name="Klenk H.-P."/>
        </authorList>
    </citation>
    <scope>NUCLEOTIDE SEQUENCE [LARGE SCALE GENOMIC DNA]</scope>
    <source>
        <strain evidence="2 3">DSM 45671</strain>
    </source>
</reference>
<accession>A0A561SQ63</accession>
<comment type="caution">
    <text evidence="2">The sequence shown here is derived from an EMBL/GenBank/DDBJ whole genome shotgun (WGS) entry which is preliminary data.</text>
</comment>
<protein>
    <submittedName>
        <fullName evidence="2">DUF3040 family protein</fullName>
    </submittedName>
</protein>
<dbReference type="AlphaFoldDB" id="A0A561SQ63"/>
<dbReference type="RefSeq" id="WP_147256251.1">
    <property type="nucleotide sequence ID" value="NZ_VIWU01000001.1"/>
</dbReference>
<gene>
    <name evidence="2" type="ORF">FHX44_112888</name>
</gene>
<keyword evidence="1" id="KW-0472">Membrane</keyword>
<dbReference type="OrthoDB" id="5244024at2"/>
<dbReference type="Proteomes" id="UP000321261">
    <property type="component" value="Unassembled WGS sequence"/>
</dbReference>
<feature type="transmembrane region" description="Helical" evidence="1">
    <location>
        <begin position="81"/>
        <end position="103"/>
    </location>
</feature>
<evidence type="ECO:0000313" key="2">
    <source>
        <dbReference type="EMBL" id="TWF76989.1"/>
    </source>
</evidence>
<feature type="transmembrane region" description="Helical" evidence="1">
    <location>
        <begin position="54"/>
        <end position="75"/>
    </location>
</feature>
<name>A0A561SQ63_9PSEU</name>
<sequence length="110" mass="12192">MTASSTPGHDDPDALSEWERRTLAGIERDLAASDPRLDQRLSRPWRYRSAPPRWWPLSVPTTGLLLVGLLVLVVVGSLLPASWWAVVGLVTTLVVVPWLLLAVTEKNGWD</sequence>
<keyword evidence="3" id="KW-1185">Reference proteome</keyword>